<organism evidence="2 3">
    <name type="scientific">Senna tora</name>
    <dbReference type="NCBI Taxonomy" id="362788"/>
    <lineage>
        <taxon>Eukaryota</taxon>
        <taxon>Viridiplantae</taxon>
        <taxon>Streptophyta</taxon>
        <taxon>Embryophyta</taxon>
        <taxon>Tracheophyta</taxon>
        <taxon>Spermatophyta</taxon>
        <taxon>Magnoliopsida</taxon>
        <taxon>eudicotyledons</taxon>
        <taxon>Gunneridae</taxon>
        <taxon>Pentapetalae</taxon>
        <taxon>rosids</taxon>
        <taxon>fabids</taxon>
        <taxon>Fabales</taxon>
        <taxon>Fabaceae</taxon>
        <taxon>Caesalpinioideae</taxon>
        <taxon>Cassia clade</taxon>
        <taxon>Senna</taxon>
    </lineage>
</organism>
<keyword evidence="3" id="KW-1185">Reference proteome</keyword>
<dbReference type="EMBL" id="JAAIUW010000001">
    <property type="protein sequence ID" value="KAF7844937.1"/>
    <property type="molecule type" value="Genomic_DNA"/>
</dbReference>
<dbReference type="Proteomes" id="UP000634136">
    <property type="component" value="Unassembled WGS sequence"/>
</dbReference>
<evidence type="ECO:0000313" key="2">
    <source>
        <dbReference type="EMBL" id="KAF7844937.1"/>
    </source>
</evidence>
<protein>
    <submittedName>
        <fullName evidence="2">Uncharacterized protein</fullName>
    </submittedName>
</protein>
<sequence>MGVFGRFRELLDLEEASALKSTLVPFAQSIRESLHRRPSFTVTQLTTAVERSRHRCQPRPQSVTGNFILKPSSVLPRPKPELHRRTITTPTPTPPPKTTAWKSFFRRRWS</sequence>
<comment type="caution">
    <text evidence="2">The sequence shown here is derived from an EMBL/GenBank/DDBJ whole genome shotgun (WGS) entry which is preliminary data.</text>
</comment>
<evidence type="ECO:0000313" key="3">
    <source>
        <dbReference type="Proteomes" id="UP000634136"/>
    </source>
</evidence>
<name>A0A835CMX3_9FABA</name>
<feature type="region of interest" description="Disordered" evidence="1">
    <location>
        <begin position="51"/>
        <end position="100"/>
    </location>
</feature>
<dbReference type="AlphaFoldDB" id="A0A835CMX3"/>
<accession>A0A835CMX3</accession>
<reference evidence="2" key="1">
    <citation type="submission" date="2020-09" db="EMBL/GenBank/DDBJ databases">
        <title>Genome-Enabled Discovery of Anthraquinone Biosynthesis in Senna tora.</title>
        <authorList>
            <person name="Kang S.-H."/>
            <person name="Pandey R.P."/>
            <person name="Lee C.-M."/>
            <person name="Sim J.-S."/>
            <person name="Jeong J.-T."/>
            <person name="Choi B.-S."/>
            <person name="Jung M."/>
            <person name="Ginzburg D."/>
            <person name="Zhao K."/>
            <person name="Won S.Y."/>
            <person name="Oh T.-J."/>
            <person name="Yu Y."/>
            <person name="Kim N.-H."/>
            <person name="Lee O.R."/>
            <person name="Lee T.-H."/>
            <person name="Bashyal P."/>
            <person name="Kim T.-S."/>
            <person name="Lee W.-H."/>
            <person name="Kawkins C."/>
            <person name="Kim C.-K."/>
            <person name="Kim J.S."/>
            <person name="Ahn B.O."/>
            <person name="Rhee S.Y."/>
            <person name="Sohng J.K."/>
        </authorList>
    </citation>
    <scope>NUCLEOTIDE SEQUENCE</scope>
    <source>
        <tissue evidence="2">Leaf</tissue>
    </source>
</reference>
<proteinExistence type="predicted"/>
<evidence type="ECO:0000256" key="1">
    <source>
        <dbReference type="SAM" id="MobiDB-lite"/>
    </source>
</evidence>
<gene>
    <name evidence="2" type="ORF">G2W53_001842</name>
</gene>